<dbReference type="Pfam" id="PF00106">
    <property type="entry name" value="adh_short"/>
    <property type="match status" value="1"/>
</dbReference>
<reference evidence="1 2" key="1">
    <citation type="submission" date="2018-06" db="EMBL/GenBank/DDBJ databases">
        <title>Combined omics and stable isotope probing to characterize newly discovered Mariana Back-Arc vent microbial communities.</title>
        <authorList>
            <person name="Trembath-Reichert E."/>
            <person name="Huber J.A."/>
        </authorList>
    </citation>
    <scope>NUCLEOTIDE SEQUENCE [LARGE SCALE GENOMIC DNA]</scope>
    <source>
        <strain evidence="1">MAG 58</strain>
    </source>
</reference>
<evidence type="ECO:0000313" key="1">
    <source>
        <dbReference type="EMBL" id="RTZ82178.1"/>
    </source>
</evidence>
<dbReference type="Proteomes" id="UP000287917">
    <property type="component" value="Unassembled WGS sequence"/>
</dbReference>
<proteinExistence type="predicted"/>
<dbReference type="PRINTS" id="PR00081">
    <property type="entry name" value="GDHRDH"/>
</dbReference>
<name>A0A432GEN8_9DELT</name>
<dbReference type="InterPro" id="IPR002347">
    <property type="entry name" value="SDR_fam"/>
</dbReference>
<comment type="caution">
    <text evidence="1">The sequence shown here is derived from an EMBL/GenBank/DDBJ whole genome shotgun (WGS) entry which is preliminary data.</text>
</comment>
<dbReference type="AlphaFoldDB" id="A0A432GEN8"/>
<accession>A0A432GEN8</accession>
<dbReference type="EMBL" id="QNZK01000353">
    <property type="protein sequence ID" value="RTZ82178.1"/>
    <property type="molecule type" value="Genomic_DNA"/>
</dbReference>
<dbReference type="PANTHER" id="PTHR43431">
    <property type="entry name" value="OXIDOREDUCTASE, SHORT CHAIN DEHYDROGENASE/REDUCTASE FAMILY (AFU_ORTHOLOGUE AFUA_5G14000)"/>
    <property type="match status" value="1"/>
</dbReference>
<dbReference type="SUPFAM" id="SSF51735">
    <property type="entry name" value="NAD(P)-binding Rossmann-fold domains"/>
    <property type="match status" value="1"/>
</dbReference>
<dbReference type="InterPro" id="IPR036291">
    <property type="entry name" value="NAD(P)-bd_dom_sf"/>
</dbReference>
<protein>
    <submittedName>
        <fullName evidence="1">Glucose 1-dehydrogenase</fullName>
    </submittedName>
</protein>
<sequence>MKKAVIIGVGTEQGLGAQLAKRFASEGLHVFVASRTQSRLDALTVEIEQAGGKATAVCVDATNEEQVIKLFEKAGSGLDLAIYNTGNNYPGQIIDMDAEYFKKSWKSCCFGGFLFGREAVRHMVKSGRGTLLFTGASASLRGRANFGAFNSAKAGLRTLAQAMAKEYGPKGIHVGHVVIDGAIAGDKIMRHLPELAKKLGEDGMINLEGIVESYVHLYRQSAGAWTFELDLRTSIEKW</sequence>
<dbReference type="Gene3D" id="3.40.50.720">
    <property type="entry name" value="NAD(P)-binding Rossmann-like Domain"/>
    <property type="match status" value="1"/>
</dbReference>
<gene>
    <name evidence="1" type="ORF">DSY96_10330</name>
</gene>
<evidence type="ECO:0000313" key="2">
    <source>
        <dbReference type="Proteomes" id="UP000287917"/>
    </source>
</evidence>
<organism evidence="1 2">
    <name type="scientific">SAR324 cluster bacterium</name>
    <dbReference type="NCBI Taxonomy" id="2024889"/>
    <lineage>
        <taxon>Bacteria</taxon>
        <taxon>Deltaproteobacteria</taxon>
        <taxon>SAR324 cluster</taxon>
    </lineage>
</organism>
<dbReference type="PANTHER" id="PTHR43431:SF7">
    <property type="entry name" value="OXIDOREDUCTASE, SHORT CHAIN DEHYDROGENASE_REDUCTASE FAMILY (AFU_ORTHOLOGUE AFUA_5G14000)"/>
    <property type="match status" value="1"/>
</dbReference>